<dbReference type="Gene3D" id="3.90.210.10">
    <property type="entry name" value="Heat-Labile Enterotoxin, subunit A"/>
    <property type="match status" value="1"/>
</dbReference>
<protein>
    <submittedName>
        <fullName evidence="1">Uncharacterized protein</fullName>
    </submittedName>
</protein>
<name>A0ABT3N1D4_9GAMM</name>
<keyword evidence="2" id="KW-1185">Reference proteome</keyword>
<reference evidence="1 2" key="1">
    <citation type="submission" date="2022-10" db="EMBL/GenBank/DDBJ databases">
        <title>High-quality genome sequences of two octocoral-associated bacteria, Endozoicomonas euniceicola EF212 and Endozoicomonas gorgoniicola PS125.</title>
        <authorList>
            <person name="Chiou Y.-J."/>
            <person name="Chen Y.-H."/>
        </authorList>
    </citation>
    <scope>NUCLEOTIDE SEQUENCE [LARGE SCALE GENOMIC DNA]</scope>
    <source>
        <strain evidence="1 2">PS125</strain>
    </source>
</reference>
<dbReference type="EMBL" id="JAPFCC010000001">
    <property type="protein sequence ID" value="MCW7555443.1"/>
    <property type="molecule type" value="Genomic_DNA"/>
</dbReference>
<comment type="caution">
    <text evidence="1">The sequence shown here is derived from an EMBL/GenBank/DDBJ whole genome shotgun (WGS) entry which is preliminary data.</text>
</comment>
<dbReference type="Proteomes" id="UP001209854">
    <property type="component" value="Unassembled WGS sequence"/>
</dbReference>
<organism evidence="1 2">
    <name type="scientific">Endozoicomonas gorgoniicola</name>
    <dbReference type="NCBI Taxonomy" id="1234144"/>
    <lineage>
        <taxon>Bacteria</taxon>
        <taxon>Pseudomonadati</taxon>
        <taxon>Pseudomonadota</taxon>
        <taxon>Gammaproteobacteria</taxon>
        <taxon>Oceanospirillales</taxon>
        <taxon>Endozoicomonadaceae</taxon>
        <taxon>Endozoicomonas</taxon>
    </lineage>
</organism>
<gene>
    <name evidence="1" type="ORF">NX722_23020</name>
</gene>
<accession>A0ABT3N1D4</accession>
<evidence type="ECO:0000313" key="2">
    <source>
        <dbReference type="Proteomes" id="UP001209854"/>
    </source>
</evidence>
<dbReference type="SUPFAM" id="SSF56399">
    <property type="entry name" value="ADP-ribosylation"/>
    <property type="match status" value="1"/>
</dbReference>
<sequence>MFESGFDTDTLYSEESVLQLTNALKFQNTTTIPGSRHIPAVSSRDFGAKSYFSGYVFRGDSRPPDVIFEQGFMLQHSVQSMGQVRMMTGTSPFAHFPGFTGKEGISTSVCACDAALYTGNLKALEFRGYVYLIDAMHMGGFAVSDDPETFSKPPILKEISEVCFPCSIPNTSVIGVVWPEGLRPLILDWPEVTVRLNLSVNPEYWSGCEKGLAAAKKVVELFNT</sequence>
<proteinExistence type="predicted"/>
<dbReference type="RefSeq" id="WP_262565200.1">
    <property type="nucleotide sequence ID" value="NZ_JAPFCC010000001.1"/>
</dbReference>
<evidence type="ECO:0000313" key="1">
    <source>
        <dbReference type="EMBL" id="MCW7555443.1"/>
    </source>
</evidence>